<evidence type="ECO:0000256" key="7">
    <source>
        <dbReference type="ARBA" id="ARBA00022840"/>
    </source>
</evidence>
<keyword evidence="3" id="KW-0813">Transport</keyword>
<evidence type="ECO:0000313" key="11">
    <source>
        <dbReference type="EMBL" id="RBP03289.1"/>
    </source>
</evidence>
<dbReference type="Pfam" id="PF00005">
    <property type="entry name" value="ABC_tran"/>
    <property type="match status" value="2"/>
</dbReference>
<dbReference type="InterPro" id="IPR050388">
    <property type="entry name" value="ABC_Ni/Peptide_Import"/>
</dbReference>
<dbReference type="PROSITE" id="PS00211">
    <property type="entry name" value="ABC_TRANSPORTER_1"/>
    <property type="match status" value="1"/>
</dbReference>
<dbReference type="GO" id="GO:0016887">
    <property type="term" value="F:ATP hydrolysis activity"/>
    <property type="evidence" value="ECO:0007669"/>
    <property type="project" value="InterPro"/>
</dbReference>
<dbReference type="PANTHER" id="PTHR43297:SF14">
    <property type="entry name" value="ATPASE AAA-TYPE CORE DOMAIN-CONTAINING PROTEIN"/>
    <property type="match status" value="1"/>
</dbReference>
<keyword evidence="8" id="KW-1278">Translocase</keyword>
<keyword evidence="12" id="KW-1185">Reference proteome</keyword>
<dbReference type="GO" id="GO:0015833">
    <property type="term" value="P:peptide transport"/>
    <property type="evidence" value="ECO:0007669"/>
    <property type="project" value="InterPro"/>
</dbReference>
<dbReference type="InterPro" id="IPR027417">
    <property type="entry name" value="P-loop_NTPase"/>
</dbReference>
<dbReference type="GO" id="GO:0005524">
    <property type="term" value="F:ATP binding"/>
    <property type="evidence" value="ECO:0007669"/>
    <property type="project" value="UniProtKB-KW"/>
</dbReference>
<feature type="domain" description="ABC transporter" evidence="10">
    <location>
        <begin position="13"/>
        <end position="262"/>
    </location>
</feature>
<dbReference type="InterPro" id="IPR017871">
    <property type="entry name" value="ABC_transporter-like_CS"/>
</dbReference>
<evidence type="ECO:0000256" key="3">
    <source>
        <dbReference type="ARBA" id="ARBA00022448"/>
    </source>
</evidence>
<keyword evidence="9" id="KW-0472">Membrane</keyword>
<evidence type="ECO:0000256" key="6">
    <source>
        <dbReference type="ARBA" id="ARBA00022741"/>
    </source>
</evidence>
<dbReference type="SMART" id="SM00382">
    <property type="entry name" value="AAA"/>
    <property type="match status" value="2"/>
</dbReference>
<comment type="similarity">
    <text evidence="2">Belongs to the ABC transporter superfamily.</text>
</comment>
<dbReference type="GO" id="GO:0005886">
    <property type="term" value="C:plasma membrane"/>
    <property type="evidence" value="ECO:0007669"/>
    <property type="project" value="UniProtKB-SubCell"/>
</dbReference>
<evidence type="ECO:0000256" key="5">
    <source>
        <dbReference type="ARBA" id="ARBA00022519"/>
    </source>
</evidence>
<keyword evidence="4" id="KW-1003">Cell membrane</keyword>
<proteinExistence type="inferred from homology"/>
<keyword evidence="6" id="KW-0547">Nucleotide-binding</keyword>
<dbReference type="Proteomes" id="UP000253529">
    <property type="component" value="Unassembled WGS sequence"/>
</dbReference>
<dbReference type="Pfam" id="PF08352">
    <property type="entry name" value="oligo_HPY"/>
    <property type="match status" value="1"/>
</dbReference>
<organism evidence="11 12">
    <name type="scientific">Roseiarcus fermentans</name>
    <dbReference type="NCBI Taxonomy" id="1473586"/>
    <lineage>
        <taxon>Bacteria</taxon>
        <taxon>Pseudomonadati</taxon>
        <taxon>Pseudomonadota</taxon>
        <taxon>Alphaproteobacteria</taxon>
        <taxon>Hyphomicrobiales</taxon>
        <taxon>Roseiarcaceae</taxon>
        <taxon>Roseiarcus</taxon>
    </lineage>
</organism>
<dbReference type="AlphaFoldDB" id="A0A366EP75"/>
<protein>
    <submittedName>
        <fullName evidence="11">Peptide/nickel transport system ATP-binding protein</fullName>
    </submittedName>
</protein>
<evidence type="ECO:0000256" key="2">
    <source>
        <dbReference type="ARBA" id="ARBA00005417"/>
    </source>
</evidence>
<dbReference type="InterPro" id="IPR003439">
    <property type="entry name" value="ABC_transporter-like_ATP-bd"/>
</dbReference>
<keyword evidence="5" id="KW-0997">Cell inner membrane</keyword>
<dbReference type="PANTHER" id="PTHR43297">
    <property type="entry name" value="OLIGOPEPTIDE TRANSPORT ATP-BINDING PROTEIN APPD"/>
    <property type="match status" value="1"/>
</dbReference>
<comment type="subcellular location">
    <subcellularLocation>
        <location evidence="1">Cell inner membrane</location>
        <topology evidence="1">Peripheral membrane protein</topology>
    </subcellularLocation>
</comment>
<keyword evidence="7 11" id="KW-0067">ATP-binding</keyword>
<sequence>MTAAPDNPIVLDVRAMRVAVRTDHGDGPVLVDDVSLALRRGEVIGLIGESGAGKSTIGLASMGYTRRNCFIVGGQILFAGADLRVMTADQRRALRGLKLAYIAQSAAASFNPAMTLMDQVCEAPVRHGVMGRAEAKAAAVQLFRELDLPNPETIGLRYPHQVSGGQLQRVMAAMAMIGRPEIIVFDEPTTALDVTTQVECLAAFRRLVRVHRAAALYITHDLAVVAQIADRIMVLRRGKTVEVGDARQILQDPQEEYTRRLVRERIAGSTFVARPEGAAPLLAVERVTAHYTGRPNVIDDVSLEVFRGDTVAVVGESGSGKSTLARVVTGLLPRAAGDVRFHGASLPPRLKDRSRDQLRRIQMIYQMPDVALNPQQTLLDVIGRPVSFYFRRSRAEVRARVQELLRQMDLPEHFVDRKTSELSGGQKQRVSIARALAAEPDLIICDEVTSALDQLVGEEILRLLKRLQDELGVAYLFITHDLGTVKRIANKVVVMLRGRTVASGDTASVFAPPYHPYTELLLSSVPEMRPDWLDGVLARRAAITTA</sequence>
<dbReference type="InterPro" id="IPR003593">
    <property type="entry name" value="AAA+_ATPase"/>
</dbReference>
<comment type="caution">
    <text evidence="11">The sequence shown here is derived from an EMBL/GenBank/DDBJ whole genome shotgun (WGS) entry which is preliminary data.</text>
</comment>
<dbReference type="SUPFAM" id="SSF52540">
    <property type="entry name" value="P-loop containing nucleoside triphosphate hydrolases"/>
    <property type="match status" value="2"/>
</dbReference>
<dbReference type="EMBL" id="QNRK01000045">
    <property type="protein sequence ID" value="RBP03289.1"/>
    <property type="molecule type" value="Genomic_DNA"/>
</dbReference>
<reference evidence="11 12" key="1">
    <citation type="submission" date="2018-06" db="EMBL/GenBank/DDBJ databases">
        <title>Genomic Encyclopedia of Type Strains, Phase IV (KMG-IV): sequencing the most valuable type-strain genomes for metagenomic binning, comparative biology and taxonomic classification.</title>
        <authorList>
            <person name="Goeker M."/>
        </authorList>
    </citation>
    <scope>NUCLEOTIDE SEQUENCE [LARGE SCALE GENOMIC DNA]</scope>
    <source>
        <strain evidence="11 12">DSM 24875</strain>
    </source>
</reference>
<dbReference type="InterPro" id="IPR013563">
    <property type="entry name" value="Oligopep_ABC_C"/>
</dbReference>
<dbReference type="Gene3D" id="3.40.50.300">
    <property type="entry name" value="P-loop containing nucleotide triphosphate hydrolases"/>
    <property type="match status" value="2"/>
</dbReference>
<evidence type="ECO:0000259" key="10">
    <source>
        <dbReference type="PROSITE" id="PS50893"/>
    </source>
</evidence>
<accession>A0A366EP75</accession>
<evidence type="ECO:0000256" key="4">
    <source>
        <dbReference type="ARBA" id="ARBA00022475"/>
    </source>
</evidence>
<name>A0A366EP75_9HYPH</name>
<feature type="domain" description="ABC transporter" evidence="10">
    <location>
        <begin position="282"/>
        <end position="522"/>
    </location>
</feature>
<evidence type="ECO:0000256" key="8">
    <source>
        <dbReference type="ARBA" id="ARBA00022967"/>
    </source>
</evidence>
<evidence type="ECO:0000313" key="12">
    <source>
        <dbReference type="Proteomes" id="UP000253529"/>
    </source>
</evidence>
<dbReference type="CDD" id="cd03257">
    <property type="entry name" value="ABC_NikE_OppD_transporters"/>
    <property type="match status" value="2"/>
</dbReference>
<evidence type="ECO:0000256" key="9">
    <source>
        <dbReference type="ARBA" id="ARBA00023136"/>
    </source>
</evidence>
<evidence type="ECO:0000256" key="1">
    <source>
        <dbReference type="ARBA" id="ARBA00004417"/>
    </source>
</evidence>
<gene>
    <name evidence="11" type="ORF">DFR50_14542</name>
</gene>
<dbReference type="PROSITE" id="PS50893">
    <property type="entry name" value="ABC_TRANSPORTER_2"/>
    <property type="match status" value="2"/>
</dbReference>